<keyword evidence="3" id="KW-0539">Nucleus</keyword>
<evidence type="ECO:0000256" key="3">
    <source>
        <dbReference type="ARBA" id="ARBA00023242"/>
    </source>
</evidence>
<proteinExistence type="inferred from homology"/>
<name>A0A8S0QJU6_OLEEU</name>
<keyword evidence="6" id="KW-1185">Reference proteome</keyword>
<gene>
    <name evidence="5" type="ORF">OLEA9_A114789</name>
</gene>
<dbReference type="Pfam" id="PF09751">
    <property type="entry name" value="Es2"/>
    <property type="match status" value="1"/>
</dbReference>
<accession>A0A8S0QJU6</accession>
<comment type="subcellular location">
    <subcellularLocation>
        <location evidence="1">Nucleus</location>
    </subcellularLocation>
</comment>
<evidence type="ECO:0000256" key="2">
    <source>
        <dbReference type="ARBA" id="ARBA00009072"/>
    </source>
</evidence>
<dbReference type="Proteomes" id="UP000594638">
    <property type="component" value="Unassembled WGS sequence"/>
</dbReference>
<evidence type="ECO:0000256" key="4">
    <source>
        <dbReference type="SAM" id="MobiDB-lite"/>
    </source>
</evidence>
<dbReference type="AlphaFoldDB" id="A0A8S0QJU6"/>
<sequence>MPTKRIYHRYFIQGRRATTGTPESTFFRNTSVTPSLYNQNKESFVNDEGKAGNGDDDGEDSVDTSVSLDDFFRKYTSEDNDSISRHTEKVNKKRKKKYQFLLEGNLIEDGDK</sequence>
<dbReference type="Gramene" id="OE9A114789T1">
    <property type="protein sequence ID" value="OE9A114789C1"/>
    <property type="gene ID" value="OE9A114789"/>
</dbReference>
<dbReference type="OrthoDB" id="19679at2759"/>
<evidence type="ECO:0000313" key="5">
    <source>
        <dbReference type="EMBL" id="CAA2965912.1"/>
    </source>
</evidence>
<dbReference type="InterPro" id="IPR019148">
    <property type="entry name" value="Nuclear_protein_DGCR14_ESS-2"/>
</dbReference>
<reference evidence="5 6" key="1">
    <citation type="submission" date="2019-12" db="EMBL/GenBank/DDBJ databases">
        <authorList>
            <person name="Alioto T."/>
            <person name="Alioto T."/>
            <person name="Gomez Garrido J."/>
        </authorList>
    </citation>
    <scope>NUCLEOTIDE SEQUENCE [LARGE SCALE GENOMIC DNA]</scope>
</reference>
<dbReference type="EMBL" id="CACTIH010001850">
    <property type="protein sequence ID" value="CAA2965912.1"/>
    <property type="molecule type" value="Genomic_DNA"/>
</dbReference>
<protein>
    <submittedName>
        <fullName evidence="5">Uncharacterized protein</fullName>
    </submittedName>
</protein>
<comment type="caution">
    <text evidence="5">The sequence shown here is derived from an EMBL/GenBank/DDBJ whole genome shotgun (WGS) entry which is preliminary data.</text>
</comment>
<dbReference type="PANTHER" id="PTHR12940">
    <property type="entry name" value="ES-2 PROTEIN - RELATED"/>
    <property type="match status" value="1"/>
</dbReference>
<comment type="similarity">
    <text evidence="2">Belongs to the ESS2 family.</text>
</comment>
<evidence type="ECO:0000256" key="1">
    <source>
        <dbReference type="ARBA" id="ARBA00004123"/>
    </source>
</evidence>
<dbReference type="GO" id="GO:0071013">
    <property type="term" value="C:catalytic step 2 spliceosome"/>
    <property type="evidence" value="ECO:0007669"/>
    <property type="project" value="TreeGrafter"/>
</dbReference>
<feature type="region of interest" description="Disordered" evidence="4">
    <location>
        <begin position="37"/>
        <end position="64"/>
    </location>
</feature>
<evidence type="ECO:0000313" key="6">
    <source>
        <dbReference type="Proteomes" id="UP000594638"/>
    </source>
</evidence>
<organism evidence="5 6">
    <name type="scientific">Olea europaea subsp. europaea</name>
    <dbReference type="NCBI Taxonomy" id="158383"/>
    <lineage>
        <taxon>Eukaryota</taxon>
        <taxon>Viridiplantae</taxon>
        <taxon>Streptophyta</taxon>
        <taxon>Embryophyta</taxon>
        <taxon>Tracheophyta</taxon>
        <taxon>Spermatophyta</taxon>
        <taxon>Magnoliopsida</taxon>
        <taxon>eudicotyledons</taxon>
        <taxon>Gunneridae</taxon>
        <taxon>Pentapetalae</taxon>
        <taxon>asterids</taxon>
        <taxon>lamiids</taxon>
        <taxon>Lamiales</taxon>
        <taxon>Oleaceae</taxon>
        <taxon>Oleeae</taxon>
        <taxon>Olea</taxon>
    </lineage>
</organism>
<dbReference type="PANTHER" id="PTHR12940:SF0">
    <property type="entry name" value="SPLICING FACTOR ESS-2 HOMOLOG"/>
    <property type="match status" value="1"/>
</dbReference>